<dbReference type="STRING" id="1783.BST44_07355"/>
<evidence type="ECO:0000256" key="1">
    <source>
        <dbReference type="SAM" id="Phobius"/>
    </source>
</evidence>
<gene>
    <name evidence="2" type="ORF">BST44_07355</name>
</gene>
<accession>A0A1X0KHS5</accession>
<evidence type="ECO:0008006" key="4">
    <source>
        <dbReference type="Google" id="ProtNLM"/>
    </source>
</evidence>
<evidence type="ECO:0000313" key="3">
    <source>
        <dbReference type="Proteomes" id="UP000192601"/>
    </source>
</evidence>
<organism evidence="2 3">
    <name type="scientific">Mycobacterium scrofulaceum</name>
    <dbReference type="NCBI Taxonomy" id="1783"/>
    <lineage>
        <taxon>Bacteria</taxon>
        <taxon>Bacillati</taxon>
        <taxon>Actinomycetota</taxon>
        <taxon>Actinomycetes</taxon>
        <taxon>Mycobacteriales</taxon>
        <taxon>Mycobacteriaceae</taxon>
        <taxon>Mycobacterium</taxon>
    </lineage>
</organism>
<name>A0A1X0KHS5_MYCSC</name>
<protein>
    <recommendedName>
        <fullName evidence="4">Dehydrogenase</fullName>
    </recommendedName>
</protein>
<comment type="caution">
    <text evidence="2">The sequence shown here is derived from an EMBL/GenBank/DDBJ whole genome shotgun (WGS) entry which is preliminary data.</text>
</comment>
<reference evidence="2 3" key="1">
    <citation type="submission" date="2017-02" db="EMBL/GenBank/DDBJ databases">
        <title>The new phylogeny of genus Mycobacterium.</title>
        <authorList>
            <person name="Tortoli E."/>
            <person name="Trovato A."/>
            <person name="Cirillo D.M."/>
        </authorList>
    </citation>
    <scope>NUCLEOTIDE SEQUENCE [LARGE SCALE GENOMIC DNA]</scope>
    <source>
        <strain evidence="2 3">DSM 43992</strain>
    </source>
</reference>
<dbReference type="Proteomes" id="UP000192601">
    <property type="component" value="Unassembled WGS sequence"/>
</dbReference>
<evidence type="ECO:0000313" key="2">
    <source>
        <dbReference type="EMBL" id="ORB74806.1"/>
    </source>
</evidence>
<keyword evidence="1" id="KW-1133">Transmembrane helix</keyword>
<dbReference type="AlphaFoldDB" id="A0A1X0KHS5"/>
<feature type="transmembrane region" description="Helical" evidence="1">
    <location>
        <begin position="75"/>
        <end position="94"/>
    </location>
</feature>
<feature type="transmembrane region" description="Helical" evidence="1">
    <location>
        <begin position="163"/>
        <end position="182"/>
    </location>
</feature>
<keyword evidence="1" id="KW-0812">Transmembrane</keyword>
<keyword evidence="3" id="KW-1185">Reference proteome</keyword>
<dbReference type="InterPro" id="IPR037185">
    <property type="entry name" value="EmrE-like"/>
</dbReference>
<feature type="transmembrane region" description="Helical" evidence="1">
    <location>
        <begin position="135"/>
        <end position="157"/>
    </location>
</feature>
<dbReference type="PANTHER" id="PTHR40761:SF1">
    <property type="entry name" value="CONSERVED INTEGRAL MEMBRANE ALANINE VALINE AND LEUCINE RICH PROTEIN-RELATED"/>
    <property type="match status" value="1"/>
</dbReference>
<feature type="transmembrane region" description="Helical" evidence="1">
    <location>
        <begin position="233"/>
        <end position="253"/>
    </location>
</feature>
<dbReference type="EMBL" id="MVIJ01000008">
    <property type="protein sequence ID" value="ORB74806.1"/>
    <property type="molecule type" value="Genomic_DNA"/>
</dbReference>
<dbReference type="NCBIfam" id="NF038012">
    <property type="entry name" value="DMT_1"/>
    <property type="match status" value="1"/>
</dbReference>
<feature type="transmembrane region" description="Helical" evidence="1">
    <location>
        <begin position="53"/>
        <end position="70"/>
    </location>
</feature>
<dbReference type="RefSeq" id="WP_083176212.1">
    <property type="nucleotide sequence ID" value="NZ_MVIJ01000008.1"/>
</dbReference>
<feature type="transmembrane region" description="Helical" evidence="1">
    <location>
        <begin position="106"/>
        <end position="123"/>
    </location>
</feature>
<feature type="transmembrane region" description="Helical" evidence="1">
    <location>
        <begin position="260"/>
        <end position="278"/>
    </location>
</feature>
<dbReference type="OrthoDB" id="4761185at2"/>
<dbReference type="PANTHER" id="PTHR40761">
    <property type="entry name" value="CONSERVED INTEGRAL MEMBRANE ALANINE VALINE AND LEUCINE RICH PROTEIN-RELATED"/>
    <property type="match status" value="1"/>
</dbReference>
<keyword evidence="1" id="KW-0472">Membrane</keyword>
<feature type="transmembrane region" description="Helical" evidence="1">
    <location>
        <begin position="203"/>
        <end position="221"/>
    </location>
</feature>
<proteinExistence type="predicted"/>
<sequence length="306" mass="31741">MSSADMAAVLALCAALASAIGNVVRQRSAQEVTDKPVGHLALFGMLLRDTRWWMGGLGDIASYVLLAAALDKGSVLLVMSLQVTALLFALPIYARMSRHPVTRAEWVWAVALTAALVVVIAVGDPTGGQQRAAAHVWLIVAIAMGPPLLLGLLGARIWSDRPVAALLLAAVAGSLLAAFAVLMKGVVDILEHNPEQLWTRPELYGWVFCGAAGMIFHQSAYRAGALTASLPTIIAAKPIVGAVLGITVLGETLDAHGFDWVVLAVAAALVIIATVGLARGEAATVSAGAGRDVRIADEANAVKPTL</sequence>
<dbReference type="SUPFAM" id="SSF103481">
    <property type="entry name" value="Multidrug resistance efflux transporter EmrE"/>
    <property type="match status" value="1"/>
</dbReference>